<accession>A0AAJ0BZR7</accession>
<feature type="region of interest" description="Disordered" evidence="1">
    <location>
        <begin position="153"/>
        <end position="253"/>
    </location>
</feature>
<feature type="compositionally biased region" description="Low complexity" evidence="1">
    <location>
        <begin position="48"/>
        <end position="62"/>
    </location>
</feature>
<feature type="compositionally biased region" description="Basic and acidic residues" evidence="1">
    <location>
        <begin position="119"/>
        <end position="134"/>
    </location>
</feature>
<feature type="compositionally biased region" description="Low complexity" evidence="1">
    <location>
        <begin position="324"/>
        <end position="337"/>
    </location>
</feature>
<name>A0AAJ0BZR7_9PEZI</name>
<dbReference type="GeneID" id="85314267"/>
<feature type="compositionally biased region" description="Low complexity" evidence="1">
    <location>
        <begin position="153"/>
        <end position="171"/>
    </location>
</feature>
<dbReference type="PANTHER" id="PTHR39610">
    <property type="entry name" value="BZIP DOMAIN-CONTAINING PROTEIN-RELATED"/>
    <property type="match status" value="1"/>
</dbReference>
<dbReference type="RefSeq" id="XP_060283030.1">
    <property type="nucleotide sequence ID" value="XM_060431080.1"/>
</dbReference>
<dbReference type="PANTHER" id="PTHR39610:SF2">
    <property type="entry name" value="BZIP DOMAIN-CONTAINING PROTEIN"/>
    <property type="match status" value="1"/>
</dbReference>
<organism evidence="2 3">
    <name type="scientific">Phialemonium atrogriseum</name>
    <dbReference type="NCBI Taxonomy" id="1093897"/>
    <lineage>
        <taxon>Eukaryota</taxon>
        <taxon>Fungi</taxon>
        <taxon>Dikarya</taxon>
        <taxon>Ascomycota</taxon>
        <taxon>Pezizomycotina</taxon>
        <taxon>Sordariomycetes</taxon>
        <taxon>Sordariomycetidae</taxon>
        <taxon>Cephalothecales</taxon>
        <taxon>Cephalothecaceae</taxon>
        <taxon>Phialemonium</taxon>
    </lineage>
</organism>
<evidence type="ECO:0000313" key="3">
    <source>
        <dbReference type="Proteomes" id="UP001244011"/>
    </source>
</evidence>
<comment type="caution">
    <text evidence="2">The sequence shown here is derived from an EMBL/GenBank/DDBJ whole genome shotgun (WGS) entry which is preliminary data.</text>
</comment>
<feature type="region of interest" description="Disordered" evidence="1">
    <location>
        <begin position="1"/>
        <end position="135"/>
    </location>
</feature>
<protein>
    <submittedName>
        <fullName evidence="2">Uncharacterized protein</fullName>
    </submittedName>
</protein>
<proteinExistence type="predicted"/>
<sequence length="345" mass="37155">MAHINIDAPPSSQNGDGDPSPSPRSTSTSLQAAATLNAGLQRGEPVRRSSSSSLSRSRQSPSADRRRSQILTTLQIADPGVPAPGEMVASDAHLTPTGSRTSSPRPLASSPRLSLTGPPHRDRAPSLGELHQELENEQEFQVNRLLQEIRRLQVQVQRQQQQQQQQQQQGQSAVGDEPTDGFGSLQTASAPQSAHPGLTSASGSLPRSPGFPHPRSSFDMARADIQRRSRTPSRGASPMLRSTSIGGESGDQWLLGGRDENAFYQAETQMLIRENQMLRHRIRDLERQLSELTGNGGGSSITHEPPHSSNLNRSTSVSEDDSTRLTPATSTSTPLPTVADAPKEE</sequence>
<keyword evidence="3" id="KW-1185">Reference proteome</keyword>
<feature type="compositionally biased region" description="Low complexity" evidence="1">
    <location>
        <begin position="99"/>
        <end position="116"/>
    </location>
</feature>
<dbReference type="EMBL" id="MU839010">
    <property type="protein sequence ID" value="KAK1766817.1"/>
    <property type="molecule type" value="Genomic_DNA"/>
</dbReference>
<dbReference type="AlphaFoldDB" id="A0AAJ0BZR7"/>
<feature type="compositionally biased region" description="Polar residues" evidence="1">
    <location>
        <begin position="307"/>
        <end position="317"/>
    </location>
</feature>
<evidence type="ECO:0000256" key="1">
    <source>
        <dbReference type="SAM" id="MobiDB-lite"/>
    </source>
</evidence>
<dbReference type="Proteomes" id="UP001244011">
    <property type="component" value="Unassembled WGS sequence"/>
</dbReference>
<evidence type="ECO:0000313" key="2">
    <source>
        <dbReference type="EMBL" id="KAK1766817.1"/>
    </source>
</evidence>
<feature type="region of interest" description="Disordered" evidence="1">
    <location>
        <begin position="291"/>
        <end position="345"/>
    </location>
</feature>
<gene>
    <name evidence="2" type="ORF">QBC33DRAFT_578629</name>
</gene>
<reference evidence="2" key="1">
    <citation type="submission" date="2023-06" db="EMBL/GenBank/DDBJ databases">
        <title>Genome-scale phylogeny and comparative genomics of the fungal order Sordariales.</title>
        <authorList>
            <consortium name="Lawrence Berkeley National Laboratory"/>
            <person name="Hensen N."/>
            <person name="Bonometti L."/>
            <person name="Westerberg I."/>
            <person name="Brannstrom I.O."/>
            <person name="Guillou S."/>
            <person name="Cros-Aarteil S."/>
            <person name="Calhoun S."/>
            <person name="Haridas S."/>
            <person name="Kuo A."/>
            <person name="Mondo S."/>
            <person name="Pangilinan J."/>
            <person name="Riley R."/>
            <person name="Labutti K."/>
            <person name="Andreopoulos B."/>
            <person name="Lipzen A."/>
            <person name="Chen C."/>
            <person name="Yanf M."/>
            <person name="Daum C."/>
            <person name="Ng V."/>
            <person name="Clum A."/>
            <person name="Steindorff A."/>
            <person name="Ohm R."/>
            <person name="Martin F."/>
            <person name="Silar P."/>
            <person name="Natvig D."/>
            <person name="Lalanne C."/>
            <person name="Gautier V."/>
            <person name="Ament-Velasquez S.L."/>
            <person name="Kruys A."/>
            <person name="Hutchinson M.I."/>
            <person name="Powell A.J."/>
            <person name="Barry K."/>
            <person name="Miller A.N."/>
            <person name="Grigoriev I.V."/>
            <person name="Debuchy R."/>
            <person name="Gladieux P."/>
            <person name="Thoren M.H."/>
            <person name="Johannesson H."/>
        </authorList>
    </citation>
    <scope>NUCLEOTIDE SEQUENCE</scope>
    <source>
        <strain evidence="2">8032-3</strain>
    </source>
</reference>